<dbReference type="EMBL" id="FNIR01000011">
    <property type="protein sequence ID" value="SDP20581.1"/>
    <property type="molecule type" value="Genomic_DNA"/>
</dbReference>
<proteinExistence type="predicted"/>
<evidence type="ECO:0000313" key="2">
    <source>
        <dbReference type="Proteomes" id="UP000199088"/>
    </source>
</evidence>
<name>A0A1H0QTC2_9ACTN</name>
<protein>
    <submittedName>
        <fullName evidence="1">Benzoate membrane transport protein</fullName>
    </submittedName>
</protein>
<organism evidence="1 2">
    <name type="scientific">Klenkia soli</name>
    <dbReference type="NCBI Taxonomy" id="1052260"/>
    <lineage>
        <taxon>Bacteria</taxon>
        <taxon>Bacillati</taxon>
        <taxon>Actinomycetota</taxon>
        <taxon>Actinomycetes</taxon>
        <taxon>Geodermatophilales</taxon>
        <taxon>Geodermatophilaceae</taxon>
        <taxon>Klenkia</taxon>
    </lineage>
</organism>
<evidence type="ECO:0000313" key="1">
    <source>
        <dbReference type="EMBL" id="SDP20581.1"/>
    </source>
</evidence>
<sequence length="51" mass="5171">MVVVWLLGLRFAPRWAVPLALLAAAVVTVTTADGAVGSLAPAVELTAPTLT</sequence>
<dbReference type="RefSeq" id="WP_207500678.1">
    <property type="nucleotide sequence ID" value="NZ_FNIR01000011.1"/>
</dbReference>
<dbReference type="Proteomes" id="UP000199088">
    <property type="component" value="Unassembled WGS sequence"/>
</dbReference>
<reference evidence="2" key="1">
    <citation type="submission" date="2016-10" db="EMBL/GenBank/DDBJ databases">
        <authorList>
            <person name="Varghese N."/>
            <person name="Submissions S."/>
        </authorList>
    </citation>
    <scope>NUCLEOTIDE SEQUENCE [LARGE SCALE GENOMIC DNA]</scope>
    <source>
        <strain evidence="2">DSM 45843</strain>
    </source>
</reference>
<keyword evidence="2" id="KW-1185">Reference proteome</keyword>
<accession>A0A1H0QTC2</accession>
<gene>
    <name evidence="1" type="ORF">SAMN05660199_03348</name>
</gene>
<dbReference type="AlphaFoldDB" id="A0A1H0QTC2"/>